<dbReference type="GO" id="GO:0005886">
    <property type="term" value="C:plasma membrane"/>
    <property type="evidence" value="ECO:0007669"/>
    <property type="project" value="TreeGrafter"/>
</dbReference>
<dbReference type="PANTHER" id="PTHR32063:SF19">
    <property type="entry name" value="CATION EFFLUX SYSTEM PROTEIN CUSA"/>
    <property type="match status" value="1"/>
</dbReference>
<feature type="transmembrane region" description="Helical" evidence="1">
    <location>
        <begin position="160"/>
        <end position="184"/>
    </location>
</feature>
<dbReference type="Gene3D" id="1.20.1640.10">
    <property type="entry name" value="Multidrug efflux transporter AcrB transmembrane domain"/>
    <property type="match status" value="1"/>
</dbReference>
<accession>A0A8X8KDL0</accession>
<dbReference type="RefSeq" id="WP_215890855.1">
    <property type="nucleotide sequence ID" value="NZ_JABBHS010000559.1"/>
</dbReference>
<dbReference type="AlphaFoldDB" id="A0A8X8KDL0"/>
<name>A0A8X8KDL0_ACIFI</name>
<dbReference type="InterPro" id="IPR001036">
    <property type="entry name" value="Acrflvin-R"/>
</dbReference>
<sequence>FPVDLRYPRELRQSLSTLMESRIATPSGAQIPLAQVADLRIEGGPAMLTSDNSRLNSWVYIDLKPGTNIGAYVPRAKAAIAKAVNLPGGYTVSWVGQYQVMEQAAKRLELVIPAVILLIALLLYFNFKNWVEVTIILLTLPLSLVGGFWLIYWLNYKLSVAVAVGFIALAGVASEFGVVMLLYLDQALLRRQARDALRTWHDL</sequence>
<protein>
    <submittedName>
        <fullName evidence="2">Efflux RND transporter permease subunit</fullName>
    </submittedName>
</protein>
<keyword evidence="1" id="KW-1133">Transmembrane helix</keyword>
<evidence type="ECO:0000256" key="1">
    <source>
        <dbReference type="SAM" id="Phobius"/>
    </source>
</evidence>
<reference evidence="2" key="1">
    <citation type="journal article" date="2021" name="ISME J.">
        <title>Genomic evolution of the class Acidithiobacillia: deep-branching Proteobacteria living in extreme acidic conditions.</title>
        <authorList>
            <person name="Moya-Beltran A."/>
            <person name="Beard S."/>
            <person name="Rojas-Villalobos C."/>
            <person name="Issotta F."/>
            <person name="Gallardo Y."/>
            <person name="Ulloa R."/>
            <person name="Giaveno A."/>
            <person name="Degli Esposti M."/>
            <person name="Johnson D.B."/>
            <person name="Quatrini R."/>
        </authorList>
    </citation>
    <scope>NUCLEOTIDE SEQUENCE</scope>
    <source>
        <strain evidence="2">DSM 583</strain>
    </source>
</reference>
<dbReference type="GO" id="GO:0042910">
    <property type="term" value="F:xenobiotic transmembrane transporter activity"/>
    <property type="evidence" value="ECO:0007669"/>
    <property type="project" value="TreeGrafter"/>
</dbReference>
<dbReference type="PANTHER" id="PTHR32063">
    <property type="match status" value="1"/>
</dbReference>
<feature type="non-terminal residue" evidence="2">
    <location>
        <position position="203"/>
    </location>
</feature>
<feature type="non-terminal residue" evidence="2">
    <location>
        <position position="1"/>
    </location>
</feature>
<keyword evidence="1" id="KW-0472">Membrane</keyword>
<dbReference type="Pfam" id="PF00873">
    <property type="entry name" value="ACR_tran"/>
    <property type="match status" value="1"/>
</dbReference>
<keyword evidence="1" id="KW-0812">Transmembrane</keyword>
<dbReference type="Proteomes" id="UP000887300">
    <property type="component" value="Unassembled WGS sequence"/>
</dbReference>
<gene>
    <name evidence="2" type="ORF">HF568_18090</name>
</gene>
<dbReference type="InterPro" id="IPR027463">
    <property type="entry name" value="AcrB_DN_DC_subdom"/>
</dbReference>
<evidence type="ECO:0000313" key="2">
    <source>
        <dbReference type="EMBL" id="MBU2725057.1"/>
    </source>
</evidence>
<feature type="transmembrane region" description="Helical" evidence="1">
    <location>
        <begin position="134"/>
        <end position="154"/>
    </location>
</feature>
<dbReference type="EMBL" id="JABBHS010000559">
    <property type="protein sequence ID" value="MBU2725057.1"/>
    <property type="molecule type" value="Genomic_DNA"/>
</dbReference>
<feature type="transmembrane region" description="Helical" evidence="1">
    <location>
        <begin position="110"/>
        <end position="127"/>
    </location>
</feature>
<dbReference type="SUPFAM" id="SSF82866">
    <property type="entry name" value="Multidrug efflux transporter AcrB transmembrane domain"/>
    <property type="match status" value="1"/>
</dbReference>
<proteinExistence type="predicted"/>
<comment type="caution">
    <text evidence="2">The sequence shown here is derived from an EMBL/GenBank/DDBJ whole genome shotgun (WGS) entry which is preliminary data.</text>
</comment>
<dbReference type="Gene3D" id="3.30.70.1440">
    <property type="entry name" value="Multidrug efflux transporter AcrB pore domain"/>
    <property type="match status" value="1"/>
</dbReference>
<evidence type="ECO:0000313" key="3">
    <source>
        <dbReference type="Proteomes" id="UP000887300"/>
    </source>
</evidence>
<organism evidence="2 3">
    <name type="scientific">Acidithiobacillus ferridurans</name>
    <dbReference type="NCBI Taxonomy" id="1232575"/>
    <lineage>
        <taxon>Bacteria</taxon>
        <taxon>Pseudomonadati</taxon>
        <taxon>Pseudomonadota</taxon>
        <taxon>Acidithiobacillia</taxon>
        <taxon>Acidithiobacillales</taxon>
        <taxon>Acidithiobacillaceae</taxon>
        <taxon>Acidithiobacillus</taxon>
    </lineage>
</organism>
<dbReference type="Gene3D" id="3.30.2090.10">
    <property type="entry name" value="Multidrug efflux transporter AcrB TolC docking domain, DN and DC subdomains"/>
    <property type="match status" value="1"/>
</dbReference>